<dbReference type="PATRIC" id="fig|1121318.3.peg.10"/>
<dbReference type="AlphaFoldDB" id="A0A0L6ZF01"/>
<sequence length="150" mass="16860">MDIEILQILKSIQGDVKSMQGDIKTMQGDIRSMQGDINSMQGDIKSMKADITEANHRIGSLEKKTDKNTLLLEDLNKKVQIVGEVQFSLTEQLDRAKDKDGRSLSDRFNVIELAVTDTSPRVKDMQKDLTRVIRATGENWAEIAELKAVK</sequence>
<gene>
    <name evidence="2" type="primary">smc_1</name>
    <name evidence="2" type="ORF">CLHOM_00100</name>
</gene>
<evidence type="ECO:0000256" key="1">
    <source>
        <dbReference type="SAM" id="Coils"/>
    </source>
</evidence>
<dbReference type="EMBL" id="LHUR01000004">
    <property type="protein sequence ID" value="KOA21551.1"/>
    <property type="molecule type" value="Genomic_DNA"/>
</dbReference>
<dbReference type="Proteomes" id="UP000037043">
    <property type="component" value="Unassembled WGS sequence"/>
</dbReference>
<accession>A0A0L6ZF01</accession>
<protein>
    <submittedName>
        <fullName evidence="2">Chromosome partition protein Smc</fullName>
    </submittedName>
</protein>
<name>A0A0L6ZF01_9CLOT</name>
<dbReference type="STRING" id="36844.SAMN04488501_13313"/>
<keyword evidence="3" id="KW-1185">Reference proteome</keyword>
<keyword evidence="1" id="KW-0175">Coiled coil</keyword>
<organism evidence="2 3">
    <name type="scientific">Clostridium homopropionicum DSM 5847</name>
    <dbReference type="NCBI Taxonomy" id="1121318"/>
    <lineage>
        <taxon>Bacteria</taxon>
        <taxon>Bacillati</taxon>
        <taxon>Bacillota</taxon>
        <taxon>Clostridia</taxon>
        <taxon>Eubacteriales</taxon>
        <taxon>Clostridiaceae</taxon>
        <taxon>Clostridium</taxon>
    </lineage>
</organism>
<reference evidence="3" key="1">
    <citation type="submission" date="2015-08" db="EMBL/GenBank/DDBJ databases">
        <title>Genome sequence of the strict anaerobe Clostridium homopropionicum LuHBu1 (DSM 5847T).</title>
        <authorList>
            <person name="Poehlein A."/>
            <person name="Beck M."/>
            <person name="Schiel-Bengelsdorf B."/>
            <person name="Bengelsdorf F.R."/>
            <person name="Daniel R."/>
            <person name="Duerre P."/>
        </authorList>
    </citation>
    <scope>NUCLEOTIDE SEQUENCE [LARGE SCALE GENOMIC DNA]</scope>
    <source>
        <strain evidence="3">DSM 5847</strain>
    </source>
</reference>
<dbReference type="Gene3D" id="1.20.5.190">
    <property type="match status" value="1"/>
</dbReference>
<evidence type="ECO:0000313" key="2">
    <source>
        <dbReference type="EMBL" id="KOA21551.1"/>
    </source>
</evidence>
<comment type="caution">
    <text evidence="2">The sequence shown here is derived from an EMBL/GenBank/DDBJ whole genome shotgun (WGS) entry which is preliminary data.</text>
</comment>
<dbReference type="RefSeq" id="WP_052219629.1">
    <property type="nucleotide sequence ID" value="NZ_LHUR01000004.1"/>
</dbReference>
<evidence type="ECO:0000313" key="3">
    <source>
        <dbReference type="Proteomes" id="UP000037043"/>
    </source>
</evidence>
<dbReference type="SUPFAM" id="SSF57997">
    <property type="entry name" value="Tropomyosin"/>
    <property type="match status" value="1"/>
</dbReference>
<proteinExistence type="predicted"/>
<feature type="coiled-coil region" evidence="1">
    <location>
        <begin position="37"/>
        <end position="64"/>
    </location>
</feature>